<dbReference type="HOGENOM" id="CLU_3029426_0_0_11"/>
<evidence type="ECO:0000313" key="2">
    <source>
        <dbReference type="Proteomes" id="UP000002204"/>
    </source>
</evidence>
<reference evidence="1 2" key="2">
    <citation type="journal article" date="2006" name="Environ. Microbiol.">
        <title>Sequence analysis of three plasmids harboured in Rhodococcus erythropolis strain PR4.</title>
        <authorList>
            <person name="Sekine M."/>
            <person name="Tanikawa S."/>
            <person name="Omata S."/>
            <person name="Saito M."/>
            <person name="Fujisawa T."/>
            <person name="Tsukatani N."/>
            <person name="Tajima T."/>
            <person name="Sekigawa T."/>
            <person name="Kosugi H."/>
            <person name="Matsuo Y."/>
            <person name="Nishiko R."/>
            <person name="Imamura K."/>
            <person name="Ito M."/>
            <person name="Narita H."/>
            <person name="Tago S."/>
            <person name="Fujita N."/>
            <person name="Harayama S."/>
        </authorList>
    </citation>
    <scope>NUCLEOTIDE SEQUENCE [LARGE SCALE GENOMIC DNA]</scope>
    <source>
        <strain evidence="2">PR4 / NBRC 100887</strain>
    </source>
</reference>
<dbReference type="Proteomes" id="UP000002204">
    <property type="component" value="Chromosome"/>
</dbReference>
<dbReference type="KEGG" id="rer:RER_08660"/>
<dbReference type="EMBL" id="AP008957">
    <property type="protein sequence ID" value="BAH31574.1"/>
    <property type="molecule type" value="Genomic_DNA"/>
</dbReference>
<gene>
    <name evidence="1" type="ordered locus">RER_08660</name>
</gene>
<protein>
    <submittedName>
        <fullName evidence="1">Uncharacterized protein</fullName>
    </submittedName>
</protein>
<sequence length="55" mass="5850">MGFDVELATEGRLSISGRRRLRLREIVPAGLAPHYANPTAATDLVAATSAGLRTE</sequence>
<organism evidence="1 2">
    <name type="scientific">Rhodococcus erythropolis (strain PR4 / NBRC 100887)</name>
    <dbReference type="NCBI Taxonomy" id="234621"/>
    <lineage>
        <taxon>Bacteria</taxon>
        <taxon>Bacillati</taxon>
        <taxon>Actinomycetota</taxon>
        <taxon>Actinomycetes</taxon>
        <taxon>Mycobacteriales</taxon>
        <taxon>Nocardiaceae</taxon>
        <taxon>Rhodococcus</taxon>
        <taxon>Rhodococcus erythropolis group</taxon>
    </lineage>
</organism>
<evidence type="ECO:0000313" key="1">
    <source>
        <dbReference type="EMBL" id="BAH31574.1"/>
    </source>
</evidence>
<dbReference type="AlphaFoldDB" id="C0ZQ96"/>
<accession>C0ZQ96</accession>
<proteinExistence type="predicted"/>
<name>C0ZQ96_RHOE4</name>
<reference evidence="2" key="1">
    <citation type="submission" date="2005-03" db="EMBL/GenBank/DDBJ databases">
        <title>Comparison of the complete genome sequences of Rhodococcus erythropolis PR4 and Rhodococcus opacus B4.</title>
        <authorList>
            <person name="Takarada H."/>
            <person name="Sekine M."/>
            <person name="Hosoyama A."/>
            <person name="Yamada R."/>
            <person name="Fujisawa T."/>
            <person name="Omata S."/>
            <person name="Shimizu A."/>
            <person name="Tsukatani N."/>
            <person name="Tanikawa S."/>
            <person name="Fujita N."/>
            <person name="Harayama S."/>
        </authorList>
    </citation>
    <scope>NUCLEOTIDE SEQUENCE [LARGE SCALE GENOMIC DNA]</scope>
    <source>
        <strain evidence="2">PR4 / NBRC 100887</strain>
    </source>
</reference>